<name>A0AAD8XUI2_9STRA</name>
<feature type="region of interest" description="Disordered" evidence="5">
    <location>
        <begin position="303"/>
        <end position="347"/>
    </location>
</feature>
<feature type="region of interest" description="Disordered" evidence="5">
    <location>
        <begin position="383"/>
        <end position="413"/>
    </location>
</feature>
<feature type="region of interest" description="Disordered" evidence="5">
    <location>
        <begin position="240"/>
        <end position="263"/>
    </location>
</feature>
<dbReference type="InterPro" id="IPR000232">
    <property type="entry name" value="HSF_DNA-bd"/>
</dbReference>
<dbReference type="SMART" id="SM00415">
    <property type="entry name" value="HSF"/>
    <property type="match status" value="1"/>
</dbReference>
<feature type="compositionally biased region" description="Polar residues" evidence="5">
    <location>
        <begin position="383"/>
        <end position="395"/>
    </location>
</feature>
<comment type="caution">
    <text evidence="7">The sequence shown here is derived from an EMBL/GenBank/DDBJ whole genome shotgun (WGS) entry which is preliminary data.</text>
</comment>
<dbReference type="InterPro" id="IPR036388">
    <property type="entry name" value="WH-like_DNA-bd_sf"/>
</dbReference>
<dbReference type="PRINTS" id="PR00056">
    <property type="entry name" value="HSFDOMAIN"/>
</dbReference>
<comment type="similarity">
    <text evidence="4">Belongs to the HSF family.</text>
</comment>
<proteinExistence type="inferred from homology"/>
<feature type="region of interest" description="Disordered" evidence="5">
    <location>
        <begin position="189"/>
        <end position="215"/>
    </location>
</feature>
<dbReference type="Pfam" id="PF00447">
    <property type="entry name" value="HSF_DNA-bind"/>
    <property type="match status" value="1"/>
</dbReference>
<dbReference type="PANTHER" id="PTHR10015:SF206">
    <property type="entry name" value="HSF-TYPE DNA-BINDING DOMAIN-CONTAINING PROTEIN"/>
    <property type="match status" value="1"/>
</dbReference>
<dbReference type="GO" id="GO:0043565">
    <property type="term" value="F:sequence-specific DNA binding"/>
    <property type="evidence" value="ECO:0007669"/>
    <property type="project" value="InterPro"/>
</dbReference>
<evidence type="ECO:0000313" key="8">
    <source>
        <dbReference type="Proteomes" id="UP001224775"/>
    </source>
</evidence>
<keyword evidence="7" id="KW-0346">Stress response</keyword>
<accession>A0AAD8XUI2</accession>
<evidence type="ECO:0000256" key="2">
    <source>
        <dbReference type="ARBA" id="ARBA00023125"/>
    </source>
</evidence>
<evidence type="ECO:0000256" key="3">
    <source>
        <dbReference type="ARBA" id="ARBA00023242"/>
    </source>
</evidence>
<gene>
    <name evidence="7" type="ORF">QTG54_015139</name>
</gene>
<feature type="domain" description="HSF-type DNA-binding" evidence="6">
    <location>
        <begin position="58"/>
        <end position="154"/>
    </location>
</feature>
<dbReference type="EMBL" id="JATAAI010000041">
    <property type="protein sequence ID" value="KAK1734136.1"/>
    <property type="molecule type" value="Genomic_DNA"/>
</dbReference>
<evidence type="ECO:0000256" key="1">
    <source>
        <dbReference type="ARBA" id="ARBA00004123"/>
    </source>
</evidence>
<dbReference type="FunFam" id="1.10.10.10:FF:000479">
    <property type="entry name" value="Predicted protein"/>
    <property type="match status" value="1"/>
</dbReference>
<dbReference type="AlphaFoldDB" id="A0AAD8XUI2"/>
<protein>
    <submittedName>
        <fullName evidence="7">Heat shock factor family protein</fullName>
    </submittedName>
</protein>
<organism evidence="7 8">
    <name type="scientific">Skeletonema marinoi</name>
    <dbReference type="NCBI Taxonomy" id="267567"/>
    <lineage>
        <taxon>Eukaryota</taxon>
        <taxon>Sar</taxon>
        <taxon>Stramenopiles</taxon>
        <taxon>Ochrophyta</taxon>
        <taxon>Bacillariophyta</taxon>
        <taxon>Coscinodiscophyceae</taxon>
        <taxon>Thalassiosirophycidae</taxon>
        <taxon>Thalassiosirales</taxon>
        <taxon>Skeletonemataceae</taxon>
        <taxon>Skeletonema</taxon>
        <taxon>Skeletonema marinoi-dohrnii complex</taxon>
    </lineage>
</organism>
<keyword evidence="8" id="KW-1185">Reference proteome</keyword>
<dbReference type="Proteomes" id="UP001224775">
    <property type="component" value="Unassembled WGS sequence"/>
</dbReference>
<feature type="compositionally biased region" description="Low complexity" evidence="5">
    <location>
        <begin position="245"/>
        <end position="256"/>
    </location>
</feature>
<dbReference type="PANTHER" id="PTHR10015">
    <property type="entry name" value="HEAT SHOCK TRANSCRIPTION FACTOR"/>
    <property type="match status" value="1"/>
</dbReference>
<dbReference type="SUPFAM" id="SSF46785">
    <property type="entry name" value="Winged helix' DNA-binding domain"/>
    <property type="match status" value="1"/>
</dbReference>
<comment type="subcellular location">
    <subcellularLocation>
        <location evidence="1">Nucleus</location>
    </subcellularLocation>
</comment>
<evidence type="ECO:0000313" key="7">
    <source>
        <dbReference type="EMBL" id="KAK1734136.1"/>
    </source>
</evidence>
<dbReference type="GO" id="GO:0003700">
    <property type="term" value="F:DNA-binding transcription factor activity"/>
    <property type="evidence" value="ECO:0007669"/>
    <property type="project" value="InterPro"/>
</dbReference>
<sequence>MSHPYSNNDWAASAFFDSATMTEEVTVNNTLPRFNDHTYHDFSTYIKDGGRIEKHKKSDRNFPARLHAIMSDEKYSNIISWMPHGRAWKVLNKTLFVEEVIPKFFGQSKFASFTRQLSGWGFKRLHNTGPDFGCYYHECFLRGHPRLTVLMRRVSPGQGKATPNMHSEPDFYTIAKQYPLEKSADVGKKETAAAAVPSMESSQPNHQWDPYYQRGPTIPPHQAAYAYAAPSNQYDYTANQHTKSKSVSQYHSSSGSAPIETTVTNPKYLDSHSFSSVHQDQAHHEADANQYYYGRNINQYAGRSTQSGHFSHPQYHYSQLQKHDAHSDKKIQNAHGDRNSYSSNYSSAQGLIEGNIPPIGSSGGTEQMSYPAQAQGIQAHNSFLPSFSPMKSNFQEVEEGATKAQKTDFKPQS</sequence>
<dbReference type="Gene3D" id="1.10.10.10">
    <property type="entry name" value="Winged helix-like DNA-binding domain superfamily/Winged helix DNA-binding domain"/>
    <property type="match status" value="1"/>
</dbReference>
<evidence type="ECO:0000256" key="5">
    <source>
        <dbReference type="SAM" id="MobiDB-lite"/>
    </source>
</evidence>
<evidence type="ECO:0000259" key="6">
    <source>
        <dbReference type="SMART" id="SM00415"/>
    </source>
</evidence>
<reference evidence="7" key="1">
    <citation type="submission" date="2023-06" db="EMBL/GenBank/DDBJ databases">
        <title>Survivors Of The Sea: Transcriptome response of Skeletonema marinoi to long-term dormancy.</title>
        <authorList>
            <person name="Pinder M.I.M."/>
            <person name="Kourtchenko O."/>
            <person name="Robertson E.K."/>
            <person name="Larsson T."/>
            <person name="Maumus F."/>
            <person name="Osuna-Cruz C.M."/>
            <person name="Vancaester E."/>
            <person name="Stenow R."/>
            <person name="Vandepoele K."/>
            <person name="Ploug H."/>
            <person name="Bruchert V."/>
            <person name="Godhe A."/>
            <person name="Topel M."/>
        </authorList>
    </citation>
    <scope>NUCLEOTIDE SEQUENCE</scope>
    <source>
        <strain evidence="7">R05AC</strain>
    </source>
</reference>
<keyword evidence="3" id="KW-0539">Nucleus</keyword>
<keyword evidence="2" id="KW-0238">DNA-binding</keyword>
<dbReference type="InterPro" id="IPR036390">
    <property type="entry name" value="WH_DNA-bd_sf"/>
</dbReference>
<dbReference type="GO" id="GO:0005634">
    <property type="term" value="C:nucleus"/>
    <property type="evidence" value="ECO:0007669"/>
    <property type="project" value="UniProtKB-SubCell"/>
</dbReference>
<feature type="compositionally biased region" description="Basic and acidic residues" evidence="5">
    <location>
        <begin position="321"/>
        <end position="338"/>
    </location>
</feature>
<evidence type="ECO:0000256" key="4">
    <source>
        <dbReference type="RuleBase" id="RU004020"/>
    </source>
</evidence>